<dbReference type="EMBL" id="JABCRI010000006">
    <property type="protein sequence ID" value="KAF8404523.1"/>
    <property type="molecule type" value="Genomic_DNA"/>
</dbReference>
<feature type="domain" description="Protein kinase" evidence="14">
    <location>
        <begin position="834"/>
        <end position="928"/>
    </location>
</feature>
<dbReference type="Gene3D" id="3.80.10.10">
    <property type="entry name" value="Ribonuclease Inhibitor"/>
    <property type="match status" value="2"/>
</dbReference>
<dbReference type="GO" id="GO:0004672">
    <property type="term" value="F:protein kinase activity"/>
    <property type="evidence" value="ECO:0007669"/>
    <property type="project" value="InterPro"/>
</dbReference>
<dbReference type="FunFam" id="3.80.10.10:FF:000095">
    <property type="entry name" value="LRR receptor-like serine/threonine-protein kinase GSO1"/>
    <property type="match status" value="1"/>
</dbReference>
<protein>
    <recommendedName>
        <fullName evidence="14">Protein kinase domain-containing protein</fullName>
    </recommendedName>
</protein>
<keyword evidence="4 12" id="KW-0812">Transmembrane</keyword>
<keyword evidence="7" id="KW-0547">Nucleotide-binding</keyword>
<evidence type="ECO:0000256" key="1">
    <source>
        <dbReference type="ARBA" id="ARBA00004167"/>
    </source>
</evidence>
<keyword evidence="6" id="KW-0677">Repeat</keyword>
<accession>A0A835DHG2</accession>
<dbReference type="AlphaFoldDB" id="A0A835DHG2"/>
<dbReference type="GO" id="GO:0016020">
    <property type="term" value="C:membrane"/>
    <property type="evidence" value="ECO:0007669"/>
    <property type="project" value="UniProtKB-SubCell"/>
</dbReference>
<dbReference type="OMA" id="HEKAHDH"/>
<dbReference type="Pfam" id="PF13855">
    <property type="entry name" value="LRR_8"/>
    <property type="match status" value="2"/>
</dbReference>
<proteinExistence type="predicted"/>
<keyword evidence="9 12" id="KW-1133">Transmembrane helix</keyword>
<keyword evidence="8" id="KW-0067">ATP-binding</keyword>
<evidence type="ECO:0000256" key="13">
    <source>
        <dbReference type="SAM" id="SignalP"/>
    </source>
</evidence>
<evidence type="ECO:0000256" key="8">
    <source>
        <dbReference type="ARBA" id="ARBA00022840"/>
    </source>
</evidence>
<comment type="subcellular location">
    <subcellularLocation>
        <location evidence="1">Membrane</location>
        <topology evidence="1">Single-pass membrane protein</topology>
    </subcellularLocation>
</comment>
<dbReference type="Proteomes" id="UP000655225">
    <property type="component" value="Unassembled WGS sequence"/>
</dbReference>
<evidence type="ECO:0000256" key="10">
    <source>
        <dbReference type="ARBA" id="ARBA00023136"/>
    </source>
</evidence>
<evidence type="ECO:0000256" key="12">
    <source>
        <dbReference type="SAM" id="Phobius"/>
    </source>
</evidence>
<evidence type="ECO:0000256" key="11">
    <source>
        <dbReference type="ARBA" id="ARBA00023170"/>
    </source>
</evidence>
<dbReference type="Pfam" id="PF12799">
    <property type="entry name" value="LRR_4"/>
    <property type="match status" value="1"/>
</dbReference>
<dbReference type="PROSITE" id="PS50011">
    <property type="entry name" value="PROTEIN_KINASE_DOM"/>
    <property type="match status" value="1"/>
</dbReference>
<dbReference type="SUPFAM" id="SSF56112">
    <property type="entry name" value="Protein kinase-like (PK-like)"/>
    <property type="match status" value="1"/>
</dbReference>
<evidence type="ECO:0000256" key="5">
    <source>
        <dbReference type="ARBA" id="ARBA00022729"/>
    </source>
</evidence>
<evidence type="ECO:0000256" key="9">
    <source>
        <dbReference type="ARBA" id="ARBA00022989"/>
    </source>
</evidence>
<evidence type="ECO:0000313" key="15">
    <source>
        <dbReference type="EMBL" id="KAF8404523.1"/>
    </source>
</evidence>
<comment type="caution">
    <text evidence="15">The sequence shown here is derived from an EMBL/GenBank/DDBJ whole genome shotgun (WGS) entry which is preliminary data.</text>
</comment>
<keyword evidence="3" id="KW-0433">Leucine-rich repeat</keyword>
<sequence length="928" mass="101542">MYFKLCFLLSSLLFFSILGSSEDEVRSLLEFKKGIIEDPLSLVQNSWNRSTMESSGCPGNWHGIVCDDAGGYVSAIVLEQLGLVGDLKFYTLTGLKMLRNLSLSGNFFTGRLVPSMGAMSSLQHLDLSGNKFYGPIPVRINDLWALNYLNLSANNFTGGFPSGIRNLQQLKVLDLHSNALRGDIGDVLSELRNVEHVDLSHNMFYGGLPLDSENISSLANTVHHVNLSHNRLNGEFFSGDSITLFRNLKVLDLGNNQLTGELPSFGSLPNLRVLRVGNNQLYGSIPEELLESLMPLEELDLSGNGFSGKEFIDSSSTKREKKENKLVTFCAFICVNLFEFYGHVFLLKHIFKLQAASDVFNTVTSMYTGRIHEINSTTLMVLNLSSNVLSGSLPSTLGRCLAVDLSKNMISGDIYTIQSWGDTMEVIDLSSNALSGSFPNMTSLFKSLTSINIRNNSIVGSLPLSLGTYPRLSAVDLSFNKLSGPIPSGFFTLLALTNLNLSGNHFTGTIPLQGSHTTELLVLPSYPQMESLDLSSNSLTGTLPSEIGNMGRLKLLNLAKNSLSGQIPGEMSKLSGLEYLDLSSNDFNGKIPDMLPLSLKVFNVSYNSLSGTVPNGLRSFPITSFCPGNSFLICPNDMPSQNSGSGGNHDRGEHHSSKASVRVAIIVASVGAIVMIVFVLLAYYRAQLQEFHGKSGFTSQTTGRDVNLGRSTRPSLFKFQESVDPQPTSLNFSNDHLLTSNSRSTSGQKAFVAEIAEHGLLEGIEAGPEAMKRAILDNHPPNSGWKSSPGSSSPRFIEACEQPVMLNVYSPDRLAGELFFLDNSLVFTAEELSRAPAEVLGRSSHGTLYKATLDSGHMLTVKWLRVGLVKHKKEFAKEAKRIGSIRHPNIVPLRAYYWGPREQERLILADYIRGDSLALHLYGKRSQD</sequence>
<dbReference type="Gene3D" id="3.30.200.20">
    <property type="entry name" value="Phosphorylase Kinase, domain 1"/>
    <property type="match status" value="1"/>
</dbReference>
<evidence type="ECO:0000313" key="16">
    <source>
        <dbReference type="Proteomes" id="UP000655225"/>
    </source>
</evidence>
<evidence type="ECO:0000256" key="3">
    <source>
        <dbReference type="ARBA" id="ARBA00022614"/>
    </source>
</evidence>
<feature type="signal peptide" evidence="13">
    <location>
        <begin position="1"/>
        <end position="21"/>
    </location>
</feature>
<dbReference type="FunFam" id="3.30.200.20:FF:000486">
    <property type="entry name" value="Leucine-rich repeat receptor-like protein kinase"/>
    <property type="match status" value="1"/>
</dbReference>
<dbReference type="PANTHER" id="PTHR48003:SF5">
    <property type="entry name" value="OS07G0626500 PROTEIN"/>
    <property type="match status" value="1"/>
</dbReference>
<dbReference type="SMART" id="SM00369">
    <property type="entry name" value="LRR_TYP"/>
    <property type="match status" value="6"/>
</dbReference>
<gene>
    <name evidence="15" type="ORF">HHK36_009408</name>
</gene>
<feature type="chain" id="PRO_5032966700" description="Protein kinase domain-containing protein" evidence="13">
    <location>
        <begin position="22"/>
        <end position="928"/>
    </location>
</feature>
<dbReference type="InterPro" id="IPR025875">
    <property type="entry name" value="Leu-rich_rpt_4"/>
</dbReference>
<keyword evidence="5 13" id="KW-0732">Signal</keyword>
<dbReference type="SUPFAM" id="SSF52058">
    <property type="entry name" value="L domain-like"/>
    <property type="match status" value="2"/>
</dbReference>
<dbReference type="InterPro" id="IPR032675">
    <property type="entry name" value="LRR_dom_sf"/>
</dbReference>
<dbReference type="InterPro" id="IPR003591">
    <property type="entry name" value="Leu-rich_rpt_typical-subtyp"/>
</dbReference>
<keyword evidence="2" id="KW-0597">Phosphoprotein</keyword>
<dbReference type="InterPro" id="IPR053059">
    <property type="entry name" value="Inactive_SerThr-Kinase_ABA"/>
</dbReference>
<dbReference type="InterPro" id="IPR011009">
    <property type="entry name" value="Kinase-like_dom_sf"/>
</dbReference>
<dbReference type="OrthoDB" id="5789657at2759"/>
<evidence type="ECO:0000256" key="2">
    <source>
        <dbReference type="ARBA" id="ARBA00022553"/>
    </source>
</evidence>
<dbReference type="InterPro" id="IPR000719">
    <property type="entry name" value="Prot_kinase_dom"/>
</dbReference>
<keyword evidence="16" id="KW-1185">Reference proteome</keyword>
<organism evidence="15 16">
    <name type="scientific">Tetracentron sinense</name>
    <name type="common">Spur-leaf</name>
    <dbReference type="NCBI Taxonomy" id="13715"/>
    <lineage>
        <taxon>Eukaryota</taxon>
        <taxon>Viridiplantae</taxon>
        <taxon>Streptophyta</taxon>
        <taxon>Embryophyta</taxon>
        <taxon>Tracheophyta</taxon>
        <taxon>Spermatophyta</taxon>
        <taxon>Magnoliopsida</taxon>
        <taxon>Trochodendrales</taxon>
        <taxon>Trochodendraceae</taxon>
        <taxon>Tetracentron</taxon>
    </lineage>
</organism>
<dbReference type="InterPro" id="IPR001611">
    <property type="entry name" value="Leu-rich_rpt"/>
</dbReference>
<keyword evidence="10 12" id="KW-0472">Membrane</keyword>
<dbReference type="InterPro" id="IPR013210">
    <property type="entry name" value="LRR_N_plant-typ"/>
</dbReference>
<dbReference type="GO" id="GO:0005524">
    <property type="term" value="F:ATP binding"/>
    <property type="evidence" value="ECO:0007669"/>
    <property type="project" value="UniProtKB-KW"/>
</dbReference>
<dbReference type="Pfam" id="PF08263">
    <property type="entry name" value="LRRNT_2"/>
    <property type="match status" value="1"/>
</dbReference>
<reference evidence="15 16" key="1">
    <citation type="submission" date="2020-04" db="EMBL/GenBank/DDBJ databases">
        <title>Plant Genome Project.</title>
        <authorList>
            <person name="Zhang R.-G."/>
        </authorList>
    </citation>
    <scope>NUCLEOTIDE SEQUENCE [LARGE SCALE GENOMIC DNA]</scope>
    <source>
        <strain evidence="15">YNK0</strain>
        <tissue evidence="15">Leaf</tissue>
    </source>
</reference>
<dbReference type="PANTHER" id="PTHR48003">
    <property type="entry name" value="OS07G0626500 PROTEIN"/>
    <property type="match status" value="1"/>
</dbReference>
<evidence type="ECO:0000259" key="14">
    <source>
        <dbReference type="PROSITE" id="PS50011"/>
    </source>
</evidence>
<feature type="transmembrane region" description="Helical" evidence="12">
    <location>
        <begin position="661"/>
        <end position="684"/>
    </location>
</feature>
<dbReference type="Pfam" id="PF00560">
    <property type="entry name" value="LRR_1"/>
    <property type="match status" value="5"/>
</dbReference>
<evidence type="ECO:0000256" key="4">
    <source>
        <dbReference type="ARBA" id="ARBA00022692"/>
    </source>
</evidence>
<dbReference type="PROSITE" id="PS51450">
    <property type="entry name" value="LRR"/>
    <property type="match status" value="1"/>
</dbReference>
<name>A0A835DHG2_TETSI</name>
<dbReference type="FunFam" id="3.80.10.10:FF:000383">
    <property type="entry name" value="Leucine-rich repeat receptor protein kinase EMS1"/>
    <property type="match status" value="2"/>
</dbReference>
<keyword evidence="11" id="KW-0675">Receptor</keyword>
<evidence type="ECO:0000256" key="7">
    <source>
        <dbReference type="ARBA" id="ARBA00022741"/>
    </source>
</evidence>
<evidence type="ECO:0000256" key="6">
    <source>
        <dbReference type="ARBA" id="ARBA00022737"/>
    </source>
</evidence>